<accession>G9AJD4</accession>
<evidence type="ECO:0000256" key="1">
    <source>
        <dbReference type="SAM" id="Phobius"/>
    </source>
</evidence>
<gene>
    <name evidence="2" type="ordered locus">SFHH103_06708</name>
</gene>
<dbReference type="AlphaFoldDB" id="G9AJD4"/>
<protein>
    <submittedName>
        <fullName evidence="2">Uncharacterized protein</fullName>
    </submittedName>
</protein>
<keyword evidence="1" id="KW-0472">Membrane</keyword>
<geneLocation type="plasmid" evidence="2 3">
    <name>pSfHH103e</name>
</geneLocation>
<sequence length="181" mass="20906">MPGAPPQRGDLLKYAVGISAGGVFLYTWWDWMDSITPLDKSYTTDEAAERLRVTRRTMIKLGRDLGSCSKMGREDFFSERDLLDIWQAQRAMPTSSQGRAVSTARRRLAISSEFRFHRPRQRRVEKAMSYLEEDVERAIQLFMAEYAMTRFVVLSGTGLYATAILMRPNLTRARWLRGTRK</sequence>
<keyword evidence="1" id="KW-1133">Transmembrane helix</keyword>
<name>G9AJD4_SINF1</name>
<evidence type="ECO:0000313" key="3">
    <source>
        <dbReference type="Proteomes" id="UP000007735"/>
    </source>
</evidence>
<feature type="transmembrane region" description="Helical" evidence="1">
    <location>
        <begin position="151"/>
        <end position="170"/>
    </location>
</feature>
<dbReference type="Proteomes" id="UP000007735">
    <property type="component" value="Plasmid pSfHH103e"/>
</dbReference>
<reference evidence="2 3" key="1">
    <citation type="journal article" date="2012" name="J. Bacteriol.">
        <title>Genome sequence of the soybean symbiont Sinorhizobium fredii HH103.</title>
        <authorList>
            <person name="Weidner S."/>
            <person name="Becker A."/>
            <person name="Bonilla I."/>
            <person name="Jaenicke S."/>
            <person name="Lloret J."/>
            <person name="Margaret I."/>
            <person name="Puhler A."/>
            <person name="Ruiz-Sainz J.E."/>
            <person name="Schneiker-Bekel S."/>
            <person name="Szczepanowski R."/>
            <person name="Vinardell J.M."/>
            <person name="Zehner S."/>
            <person name="Gottfert M."/>
        </authorList>
    </citation>
    <scope>NUCLEOTIDE SEQUENCE [LARGE SCALE GENOMIC DNA]</scope>
    <source>
        <strain evidence="3">HH103</strain>
        <plasmid evidence="2 3">pSfHH103e</plasmid>
    </source>
</reference>
<proteinExistence type="predicted"/>
<keyword evidence="2" id="KW-0614">Plasmid</keyword>
<dbReference type="EMBL" id="HE616899">
    <property type="protein sequence ID" value="CCF01166.1"/>
    <property type="molecule type" value="Genomic_DNA"/>
</dbReference>
<dbReference type="KEGG" id="sfh:SFHH103_06708"/>
<dbReference type="HOGENOM" id="CLU_1487908_0_0_5"/>
<keyword evidence="1" id="KW-0812">Transmembrane</keyword>
<evidence type="ECO:0000313" key="2">
    <source>
        <dbReference type="EMBL" id="CCF01166.1"/>
    </source>
</evidence>
<organism evidence="2 3">
    <name type="scientific">Sinorhizobium fredii (strain HH103)</name>
    <dbReference type="NCBI Taxonomy" id="1117943"/>
    <lineage>
        <taxon>Bacteria</taxon>
        <taxon>Pseudomonadati</taxon>
        <taxon>Pseudomonadota</taxon>
        <taxon>Alphaproteobacteria</taxon>
        <taxon>Hyphomicrobiales</taxon>
        <taxon>Rhizobiaceae</taxon>
        <taxon>Sinorhizobium/Ensifer group</taxon>
        <taxon>Sinorhizobium</taxon>
    </lineage>
</organism>